<reference evidence="13 14" key="1">
    <citation type="journal article" date="2024" name="Chem. Sci.">
        <title>Discovery of a lagriamide polyketide by integrated genome mining, isotopic labeling, and untargeted metabolomics.</title>
        <authorList>
            <person name="Fergusson C.H."/>
            <person name="Saulog J."/>
            <person name="Paulo B.S."/>
            <person name="Wilson D.M."/>
            <person name="Liu D.Y."/>
            <person name="Morehouse N.J."/>
            <person name="Waterworth S."/>
            <person name="Barkei J."/>
            <person name="Gray C.A."/>
            <person name="Kwan J.C."/>
            <person name="Eustaquio A.S."/>
            <person name="Linington R.G."/>
        </authorList>
    </citation>
    <scope>NUCLEOTIDE SEQUENCE [LARGE SCALE GENOMIC DNA]</scope>
    <source>
        <strain evidence="13 14">RL17-338-BIF-B</strain>
    </source>
</reference>
<dbReference type="Pfam" id="PF13609">
    <property type="entry name" value="Porin_4"/>
    <property type="match status" value="1"/>
</dbReference>
<protein>
    <submittedName>
        <fullName evidence="13">Porin</fullName>
    </submittedName>
</protein>
<proteinExistence type="predicted"/>
<feature type="chain" id="PRO_5046710625" evidence="11">
    <location>
        <begin position="23"/>
        <end position="365"/>
    </location>
</feature>
<dbReference type="RefSeq" id="WP_349544721.1">
    <property type="nucleotide sequence ID" value="NZ_JAOALG010000002.1"/>
</dbReference>
<evidence type="ECO:0000256" key="11">
    <source>
        <dbReference type="SAM" id="SignalP"/>
    </source>
</evidence>
<comment type="subcellular location">
    <subcellularLocation>
        <location evidence="1">Cell outer membrane</location>
        <topology evidence="1">Multi-pass membrane protein</topology>
    </subcellularLocation>
</comment>
<feature type="signal peptide" evidence="11">
    <location>
        <begin position="1"/>
        <end position="22"/>
    </location>
</feature>
<evidence type="ECO:0000313" key="14">
    <source>
        <dbReference type="Proteomes" id="UP001469089"/>
    </source>
</evidence>
<comment type="caution">
    <text evidence="13">The sequence shown here is derived from an EMBL/GenBank/DDBJ whole genome shotgun (WGS) entry which is preliminary data.</text>
</comment>
<evidence type="ECO:0000256" key="5">
    <source>
        <dbReference type="ARBA" id="ARBA00022692"/>
    </source>
</evidence>
<keyword evidence="8" id="KW-0626">Porin</keyword>
<dbReference type="InterPro" id="IPR050298">
    <property type="entry name" value="Gram-neg_bact_OMP"/>
</dbReference>
<dbReference type="Proteomes" id="UP001469089">
    <property type="component" value="Unassembled WGS sequence"/>
</dbReference>
<keyword evidence="3" id="KW-0813">Transport</keyword>
<keyword evidence="9" id="KW-0472">Membrane</keyword>
<dbReference type="InterPro" id="IPR023614">
    <property type="entry name" value="Porin_dom_sf"/>
</dbReference>
<evidence type="ECO:0000256" key="2">
    <source>
        <dbReference type="ARBA" id="ARBA00011233"/>
    </source>
</evidence>
<keyword evidence="6 11" id="KW-0732">Signal</keyword>
<comment type="subunit">
    <text evidence="2">Homotrimer.</text>
</comment>
<evidence type="ECO:0000256" key="3">
    <source>
        <dbReference type="ARBA" id="ARBA00022448"/>
    </source>
</evidence>
<keyword evidence="7" id="KW-0406">Ion transport</keyword>
<evidence type="ECO:0000256" key="9">
    <source>
        <dbReference type="ARBA" id="ARBA00023136"/>
    </source>
</evidence>
<organism evidence="13 14">
    <name type="scientific">Paraburkholderia acidicola</name>
    <dbReference type="NCBI Taxonomy" id="1912599"/>
    <lineage>
        <taxon>Bacteria</taxon>
        <taxon>Pseudomonadati</taxon>
        <taxon>Pseudomonadota</taxon>
        <taxon>Betaproteobacteria</taxon>
        <taxon>Burkholderiales</taxon>
        <taxon>Burkholderiaceae</taxon>
        <taxon>Paraburkholderia</taxon>
    </lineage>
</organism>
<dbReference type="EMBL" id="JAOALG010000002">
    <property type="protein sequence ID" value="MEQ5842976.1"/>
    <property type="molecule type" value="Genomic_DNA"/>
</dbReference>
<dbReference type="CDD" id="cd00342">
    <property type="entry name" value="gram_neg_porins"/>
    <property type="match status" value="1"/>
</dbReference>
<dbReference type="InterPro" id="IPR033900">
    <property type="entry name" value="Gram_neg_porin_domain"/>
</dbReference>
<keyword evidence="4" id="KW-1134">Transmembrane beta strand</keyword>
<keyword evidence="10" id="KW-0998">Cell outer membrane</keyword>
<name>A0ABV1LVJ7_9BURK</name>
<dbReference type="Gene3D" id="2.40.160.10">
    <property type="entry name" value="Porin"/>
    <property type="match status" value="1"/>
</dbReference>
<evidence type="ECO:0000256" key="10">
    <source>
        <dbReference type="ARBA" id="ARBA00023237"/>
    </source>
</evidence>
<feature type="domain" description="Porin" evidence="12">
    <location>
        <begin position="13"/>
        <end position="333"/>
    </location>
</feature>
<gene>
    <name evidence="13" type="ORF">N0A02_26325</name>
</gene>
<keyword evidence="14" id="KW-1185">Reference proteome</keyword>
<evidence type="ECO:0000256" key="8">
    <source>
        <dbReference type="ARBA" id="ARBA00023114"/>
    </source>
</evidence>
<dbReference type="PANTHER" id="PTHR34501">
    <property type="entry name" value="PROTEIN YDDL-RELATED"/>
    <property type="match status" value="1"/>
</dbReference>
<evidence type="ECO:0000256" key="1">
    <source>
        <dbReference type="ARBA" id="ARBA00004571"/>
    </source>
</evidence>
<keyword evidence="5" id="KW-0812">Transmembrane</keyword>
<dbReference type="SUPFAM" id="SSF56935">
    <property type="entry name" value="Porins"/>
    <property type="match status" value="1"/>
</dbReference>
<evidence type="ECO:0000256" key="6">
    <source>
        <dbReference type="ARBA" id="ARBA00022729"/>
    </source>
</evidence>
<evidence type="ECO:0000256" key="7">
    <source>
        <dbReference type="ARBA" id="ARBA00023065"/>
    </source>
</evidence>
<accession>A0ABV1LVJ7</accession>
<evidence type="ECO:0000256" key="4">
    <source>
        <dbReference type="ARBA" id="ARBA00022452"/>
    </source>
</evidence>
<dbReference type="PANTHER" id="PTHR34501:SF9">
    <property type="entry name" value="MAJOR OUTER MEMBRANE PROTEIN P.IA"/>
    <property type="match status" value="1"/>
</dbReference>
<sequence length="365" mass="38793">MRKIVFYFCVLSLALVGTQARAQSSVTLSGALDAGVSYISNQGGDKNIKFDDGIAMPNLLLLTGREDLGGGNAAIFRLNNQFVLGSGAFMPQGSLFTHEAFVGLESQTFGKLTLGNQFDFMIDTLFFNQYDAGGMFAVGQYDFRNGPFTKLDLPDNPTGSYDWDRMETSSAIANSVKWSSPDFYGFSGGVMYGFGGVAGSIGSDNATSFGLNYAHGDFGFGAAYTNVKSGVDGAQASVRNWGLGSHYRAGPFMTMVLFTTVHNSMNGGGIWEVEVGEAYQVTPFLSLSGAYMYMKGNDAVDSNHAHQLSASISYFLSKRTSVYVDGVYQRANNGANALINGLIGPAAAASGASQAIARIGMVTHF</sequence>
<evidence type="ECO:0000259" key="12">
    <source>
        <dbReference type="Pfam" id="PF13609"/>
    </source>
</evidence>
<evidence type="ECO:0000313" key="13">
    <source>
        <dbReference type="EMBL" id="MEQ5842976.1"/>
    </source>
</evidence>